<dbReference type="EMBL" id="JAPYKO010000001">
    <property type="protein sequence ID" value="MEI9400624.1"/>
    <property type="molecule type" value="Genomic_DNA"/>
</dbReference>
<dbReference type="Pfam" id="PF00982">
    <property type="entry name" value="Glyco_transf_20"/>
    <property type="match status" value="1"/>
</dbReference>
<dbReference type="Proteomes" id="UP001366503">
    <property type="component" value="Unassembled WGS sequence"/>
</dbReference>
<evidence type="ECO:0000313" key="2">
    <source>
        <dbReference type="EMBL" id="MEI9400624.1"/>
    </source>
</evidence>
<dbReference type="PANTHER" id="PTHR10788:SF106">
    <property type="entry name" value="BCDNA.GH08860"/>
    <property type="match status" value="1"/>
</dbReference>
<accession>A0ABU8K718</accession>
<reference evidence="2 3" key="1">
    <citation type="submission" date="2022-12" db="EMBL/GenBank/DDBJ databases">
        <authorList>
            <person name="Muema E."/>
        </authorList>
    </citation>
    <scope>NUCLEOTIDE SEQUENCE [LARGE SCALE GENOMIC DNA]</scope>
    <source>
        <strain evidence="3">1330</strain>
    </source>
</reference>
<protein>
    <submittedName>
        <fullName evidence="2">Trehalose-6-phosphate synthase</fullName>
    </submittedName>
</protein>
<dbReference type="RefSeq" id="WP_337090930.1">
    <property type="nucleotide sequence ID" value="NZ_JAPYKO010000001.1"/>
</dbReference>
<organism evidence="2 3">
    <name type="scientific">Mesorhizobium argentiipisi</name>
    <dbReference type="NCBI Taxonomy" id="3015175"/>
    <lineage>
        <taxon>Bacteria</taxon>
        <taxon>Pseudomonadati</taxon>
        <taxon>Pseudomonadota</taxon>
        <taxon>Alphaproteobacteria</taxon>
        <taxon>Hyphomicrobiales</taxon>
        <taxon>Phyllobacteriaceae</taxon>
        <taxon>Mesorhizobium</taxon>
    </lineage>
</organism>
<dbReference type="InterPro" id="IPR001830">
    <property type="entry name" value="Glyco_trans_20"/>
</dbReference>
<evidence type="ECO:0000256" key="1">
    <source>
        <dbReference type="ARBA" id="ARBA00008799"/>
    </source>
</evidence>
<keyword evidence="3" id="KW-1185">Reference proteome</keyword>
<dbReference type="Gene3D" id="3.40.50.2000">
    <property type="entry name" value="Glycogen Phosphorylase B"/>
    <property type="match status" value="2"/>
</dbReference>
<evidence type="ECO:0000313" key="3">
    <source>
        <dbReference type="Proteomes" id="UP001366503"/>
    </source>
</evidence>
<dbReference type="SUPFAM" id="SSF53756">
    <property type="entry name" value="UDP-Glycosyltransferase/glycogen phosphorylase"/>
    <property type="match status" value="1"/>
</dbReference>
<dbReference type="CDD" id="cd03788">
    <property type="entry name" value="GT20_TPS"/>
    <property type="match status" value="1"/>
</dbReference>
<comment type="similarity">
    <text evidence="1">Belongs to the glycosyltransferase 20 family.</text>
</comment>
<dbReference type="PANTHER" id="PTHR10788">
    <property type="entry name" value="TREHALOSE-6-PHOSPHATE SYNTHASE"/>
    <property type="match status" value="1"/>
</dbReference>
<comment type="caution">
    <text evidence="2">The sequence shown here is derived from an EMBL/GenBank/DDBJ whole genome shotgun (WGS) entry which is preliminary data.</text>
</comment>
<name>A0ABU8K718_9HYPH</name>
<sequence length="597" mass="67316">MTQYGVDLLLVLILASLGLSALAIFISISRYRRNHPRASAMAGSGDDFATEAARKVLREFEKNGQSVDAALVTWSPDTLRKILADELPGAQVIVVSNREPYIHNETNDGGVELVVPASGLVSALEPITRACAGTWIAYGGGTADRTVVDGNDRVQVPPGHPSYTLRRVWLNEDEYQGYYLGFANEGLWPLCHIAFTRPIFRESDWEAYEAVNRKFAETVVAEARNERPIVLVQDYHFALLPRMIRERLPEAIVITFWHIPWPNSEVFSICPWRERILDGLLGSSIVGFHTQFHANNFTESVDRFMESRIERADAAISYGGQVTLVHSYPISIEWPVDLLNALPSVEECRMRVRKRFRIPAGAKLCVGVERLDYTKGILDRFHALEELFIRHPEMVGKVVFLQVAAPSRGTLPAYKQLHEECLRRAEELNQRYGSQSYRPVVMVAEHHSQAAVYELYRAADICLVTSLHDGMNLVAKEFVASRDDEQGVLLLSTFAGASRELLEALIVNPYDAAMMSEAMLQALIMGPDEQHERMRRMREIVRDNNVFRWAGSMLLDAARLRKRGELDRVTALYDRPAGVTGDNVVSMFERKQAVGFR</sequence>
<proteinExistence type="inferred from homology"/>
<gene>
    <name evidence="2" type="ORF">O7A05_00165</name>
</gene>